<keyword evidence="1" id="KW-0645">Protease</keyword>
<evidence type="ECO:0000256" key="3">
    <source>
        <dbReference type="ARBA" id="ARBA00022801"/>
    </source>
</evidence>
<evidence type="ECO:0000256" key="1">
    <source>
        <dbReference type="ARBA" id="ARBA00022670"/>
    </source>
</evidence>
<dbReference type="GO" id="GO:0046872">
    <property type="term" value="F:metal ion binding"/>
    <property type="evidence" value="ECO:0007669"/>
    <property type="project" value="UniProtKB-KW"/>
</dbReference>
<keyword evidence="3" id="KW-0378">Hydrolase</keyword>
<evidence type="ECO:0000256" key="8">
    <source>
        <dbReference type="PROSITE-ProRule" id="PRU00276"/>
    </source>
</evidence>
<evidence type="ECO:0000256" key="5">
    <source>
        <dbReference type="ARBA" id="ARBA00023049"/>
    </source>
</evidence>
<dbReference type="PANTHER" id="PTHR11905:SF249">
    <property type="entry name" value="SOL NARAE, ISOFORM C"/>
    <property type="match status" value="1"/>
</dbReference>
<dbReference type="Pfam" id="PF17771">
    <property type="entry name" value="ADAMTS_CR_2"/>
    <property type="match status" value="1"/>
</dbReference>
<evidence type="ECO:0000313" key="11">
    <source>
        <dbReference type="EMBL" id="CAG5095152.1"/>
    </source>
</evidence>
<keyword evidence="6" id="KW-1015">Disulfide bond</keyword>
<dbReference type="Pfam" id="PF01421">
    <property type="entry name" value="Reprolysin"/>
    <property type="match status" value="1"/>
</dbReference>
<keyword evidence="12" id="KW-1185">Reference proteome</keyword>
<evidence type="ECO:0000256" key="9">
    <source>
        <dbReference type="SAM" id="SignalP"/>
    </source>
</evidence>
<dbReference type="OrthoDB" id="7695528at2759"/>
<evidence type="ECO:0000313" key="12">
    <source>
        <dbReference type="Proteomes" id="UP000786811"/>
    </source>
</evidence>
<feature type="binding site" evidence="8">
    <location>
        <position position="384"/>
    </location>
    <ligand>
        <name>Zn(2+)</name>
        <dbReference type="ChEBI" id="CHEBI:29105"/>
        <note>catalytic</note>
    </ligand>
</feature>
<dbReference type="Gene3D" id="3.40.1620.60">
    <property type="match status" value="1"/>
</dbReference>
<dbReference type="InterPro" id="IPR024079">
    <property type="entry name" value="MetalloPept_cat_dom_sf"/>
</dbReference>
<feature type="binding site" evidence="8">
    <location>
        <position position="390"/>
    </location>
    <ligand>
        <name>Zn(2+)</name>
        <dbReference type="ChEBI" id="CHEBI:29105"/>
        <note>catalytic</note>
    </ligand>
</feature>
<evidence type="ECO:0000256" key="2">
    <source>
        <dbReference type="ARBA" id="ARBA00022723"/>
    </source>
</evidence>
<accession>A0A8J2HKM2</accession>
<keyword evidence="4 8" id="KW-0862">Zinc</keyword>
<reference evidence="11" key="1">
    <citation type="submission" date="2021-04" db="EMBL/GenBank/DDBJ databases">
        <authorList>
            <person name="Chebbi M.A.C M."/>
        </authorList>
    </citation>
    <scope>NUCLEOTIDE SEQUENCE</scope>
</reference>
<keyword evidence="5" id="KW-0482">Metalloprotease</keyword>
<dbReference type="InterPro" id="IPR041645">
    <property type="entry name" value="ADAMTS_CR_2"/>
</dbReference>
<comment type="caution">
    <text evidence="8">Lacks conserved residue(s) required for the propagation of feature annotation.</text>
</comment>
<dbReference type="PROSITE" id="PS50215">
    <property type="entry name" value="ADAM_MEPRO"/>
    <property type="match status" value="1"/>
</dbReference>
<feature type="active site" evidence="8">
    <location>
        <position position="381"/>
    </location>
</feature>
<dbReference type="SUPFAM" id="SSF55486">
    <property type="entry name" value="Metalloproteases ('zincins'), catalytic domain"/>
    <property type="match status" value="1"/>
</dbReference>
<sequence length="523" mass="59008">MAILKLIAGLNFIGAVLSSSLELHHHMTPEERQQVFYTDGTDVPPYEVVTIHSSKVEKRDVNAGHVFEVNAYGENVKAWITLTEGIFAGVNTPICGVRSRRDGRIDIYKYPNKMKEIEATVFKNTNQGITMTVNYRSDGTRMMNGIVGSKNWYVKPVPERLTNSISRYRRSVDNINSDYDDKSYHIVYQIPMTANNSTLMAPLTQSKKSKRAIRIPPVIYPEVLVILDWGLYRQLGGTIESAVPYVLSFWNGVDLKYRGLRNPRYRLNIAAIFLSEDPNALSFIQNSISYGPTSLDSQLVIQHSARWLFDHQKIVPLNEYDVAVILTNRRIFTNKNGRPSYGLGRAWISGACSTNDQYGVHRSAVVHDEGTFGGIHAAAHELGHLFGANHDGIEHPDCPTHVGTIMADHPILNTEYSYSWSWCSQNDLSRFLNYYNPTCLYNVPNPGTPVPRLLPGKMMNAHQQCSMINRNTQAYITTDICKKLVCYDAARRVWYNNVDWSAADGTYCAPGRMCLYGKCVSEN</sequence>
<protein>
    <submittedName>
        <fullName evidence="11">Similar to ADAMTS6: A disintegrin and metalloproteinase with thrombospondin motifs 6 (Homo sapiens)</fullName>
    </submittedName>
</protein>
<dbReference type="Gene3D" id="3.40.390.10">
    <property type="entry name" value="Collagenase (Catalytic Domain)"/>
    <property type="match status" value="1"/>
</dbReference>
<dbReference type="GO" id="GO:0004222">
    <property type="term" value="F:metalloendopeptidase activity"/>
    <property type="evidence" value="ECO:0007669"/>
    <property type="project" value="InterPro"/>
</dbReference>
<dbReference type="InterPro" id="IPR001590">
    <property type="entry name" value="Peptidase_M12B"/>
</dbReference>
<dbReference type="AlphaFoldDB" id="A0A8J2HKM2"/>
<dbReference type="Proteomes" id="UP000786811">
    <property type="component" value="Unassembled WGS sequence"/>
</dbReference>
<feature type="domain" description="Peptidase M12B" evidence="10">
    <location>
        <begin position="219"/>
        <end position="444"/>
    </location>
</feature>
<evidence type="ECO:0000256" key="4">
    <source>
        <dbReference type="ARBA" id="ARBA00022833"/>
    </source>
</evidence>
<feature type="signal peptide" evidence="9">
    <location>
        <begin position="1"/>
        <end position="18"/>
    </location>
</feature>
<dbReference type="EMBL" id="CAJNRD030001121">
    <property type="protein sequence ID" value="CAG5095152.1"/>
    <property type="molecule type" value="Genomic_DNA"/>
</dbReference>
<evidence type="ECO:0000256" key="7">
    <source>
        <dbReference type="ARBA" id="ARBA00023180"/>
    </source>
</evidence>
<dbReference type="GO" id="GO:0006509">
    <property type="term" value="P:membrane protein ectodomain proteolysis"/>
    <property type="evidence" value="ECO:0007669"/>
    <property type="project" value="TreeGrafter"/>
</dbReference>
<keyword evidence="9" id="KW-0732">Signal</keyword>
<organism evidence="11 12">
    <name type="scientific">Cotesia congregata</name>
    <name type="common">Parasitoid wasp</name>
    <name type="synonym">Apanteles congregatus</name>
    <dbReference type="NCBI Taxonomy" id="51543"/>
    <lineage>
        <taxon>Eukaryota</taxon>
        <taxon>Metazoa</taxon>
        <taxon>Ecdysozoa</taxon>
        <taxon>Arthropoda</taxon>
        <taxon>Hexapoda</taxon>
        <taxon>Insecta</taxon>
        <taxon>Pterygota</taxon>
        <taxon>Neoptera</taxon>
        <taxon>Endopterygota</taxon>
        <taxon>Hymenoptera</taxon>
        <taxon>Apocrita</taxon>
        <taxon>Ichneumonoidea</taxon>
        <taxon>Braconidae</taxon>
        <taxon>Microgastrinae</taxon>
        <taxon>Cotesia</taxon>
    </lineage>
</organism>
<feature type="chain" id="PRO_5035257585" evidence="9">
    <location>
        <begin position="19"/>
        <end position="523"/>
    </location>
</feature>
<gene>
    <name evidence="11" type="ORF">HICCMSTLAB_LOCUS7566</name>
</gene>
<name>A0A8J2HKM2_COTCN</name>
<keyword evidence="7" id="KW-0325">Glycoprotein</keyword>
<keyword evidence="2 8" id="KW-0479">Metal-binding</keyword>
<evidence type="ECO:0000259" key="10">
    <source>
        <dbReference type="PROSITE" id="PS50215"/>
    </source>
</evidence>
<feature type="binding site" evidence="8">
    <location>
        <position position="380"/>
    </location>
    <ligand>
        <name>Zn(2+)</name>
        <dbReference type="ChEBI" id="CHEBI:29105"/>
        <note>catalytic</note>
    </ligand>
</feature>
<dbReference type="PANTHER" id="PTHR11905">
    <property type="entry name" value="ADAM A DISINTEGRIN AND METALLOPROTEASE DOMAIN"/>
    <property type="match status" value="1"/>
</dbReference>
<comment type="caution">
    <text evidence="11">The sequence shown here is derived from an EMBL/GenBank/DDBJ whole genome shotgun (WGS) entry which is preliminary data.</text>
</comment>
<proteinExistence type="predicted"/>
<evidence type="ECO:0000256" key="6">
    <source>
        <dbReference type="ARBA" id="ARBA00023157"/>
    </source>
</evidence>